<comment type="caution">
    <text evidence="2">The sequence shown here is derived from an EMBL/GenBank/DDBJ whole genome shotgun (WGS) entry which is preliminary data.</text>
</comment>
<evidence type="ECO:0000313" key="3">
    <source>
        <dbReference type="Proteomes" id="UP000572754"/>
    </source>
</evidence>
<dbReference type="GO" id="GO:0016758">
    <property type="term" value="F:hexosyltransferase activity"/>
    <property type="evidence" value="ECO:0007669"/>
    <property type="project" value="InterPro"/>
</dbReference>
<keyword evidence="3" id="KW-1185">Reference proteome</keyword>
<protein>
    <submittedName>
        <fullName evidence="2">Sterol glucosyltransferase</fullName>
    </submittedName>
</protein>
<dbReference type="AlphaFoldDB" id="A0A8H5SZF7"/>
<dbReference type="Proteomes" id="UP000572754">
    <property type="component" value="Unassembled WGS sequence"/>
</dbReference>
<name>A0A8H5SZF7_FUSCI</name>
<evidence type="ECO:0000259" key="1">
    <source>
        <dbReference type="Pfam" id="PF03033"/>
    </source>
</evidence>
<dbReference type="PANTHER" id="PTHR48050:SF13">
    <property type="entry name" value="STEROL 3-BETA-GLUCOSYLTRANSFERASE UGT80A2"/>
    <property type="match status" value="1"/>
</dbReference>
<dbReference type="EMBL" id="JAAQPE010000535">
    <property type="protein sequence ID" value="KAF5659805.1"/>
    <property type="molecule type" value="Genomic_DNA"/>
</dbReference>
<reference evidence="3" key="1">
    <citation type="journal article" date="2020" name="BMC Genomics">
        <title>Correction to: Identification and distribution of gene clusters required for synthesis of sphingolipid metabolism inhibitors in diverse species of the filamentous fungus Fusarium.</title>
        <authorList>
            <person name="Kim H.S."/>
            <person name="Lohmar J.M."/>
            <person name="Busman M."/>
            <person name="Brown D.W."/>
            <person name="Naumann T.A."/>
            <person name="Divon H.H."/>
            <person name="Lysoe E."/>
            <person name="Uhlig S."/>
            <person name="Proctor R.H."/>
        </authorList>
    </citation>
    <scope>NUCLEOTIDE SEQUENCE [LARGE SCALE GENOMIC DNA]</scope>
    <source>
        <strain evidence="3">NRRL 25331</strain>
    </source>
</reference>
<dbReference type="SUPFAM" id="SSF53756">
    <property type="entry name" value="UDP-Glycosyltransferase/glycogen phosphorylase"/>
    <property type="match status" value="1"/>
</dbReference>
<organism evidence="2 3">
    <name type="scientific">Fusarium circinatum</name>
    <name type="common">Pitch canker fungus</name>
    <name type="synonym">Gibberella circinata</name>
    <dbReference type="NCBI Taxonomy" id="48490"/>
    <lineage>
        <taxon>Eukaryota</taxon>
        <taxon>Fungi</taxon>
        <taxon>Dikarya</taxon>
        <taxon>Ascomycota</taxon>
        <taxon>Pezizomycotina</taxon>
        <taxon>Sordariomycetes</taxon>
        <taxon>Hypocreomycetidae</taxon>
        <taxon>Hypocreales</taxon>
        <taxon>Nectriaceae</taxon>
        <taxon>Fusarium</taxon>
        <taxon>Fusarium fujikuroi species complex</taxon>
    </lineage>
</organism>
<evidence type="ECO:0000313" key="2">
    <source>
        <dbReference type="EMBL" id="KAF5659805.1"/>
    </source>
</evidence>
<sequence>MSPTPDDEQSSRQTRYFELPANGEHSALLPDELPPYEALAELQATATSLEDGRIEIDLSSRIARRLSKLVPTGKPPISYGQNQPPAYTETSEKSIRLNIVIQVVGSRGDVQPFVALGTELQRHGHRVRLATHGKFDKFVRESGLEFFSIGGDPAELMAYMVKNPGLFPSMKTLRGGEIQRK</sequence>
<dbReference type="InterPro" id="IPR004276">
    <property type="entry name" value="GlycoTrans_28_N"/>
</dbReference>
<dbReference type="PANTHER" id="PTHR48050">
    <property type="entry name" value="STEROL 3-BETA-GLUCOSYLTRANSFERASE"/>
    <property type="match status" value="1"/>
</dbReference>
<feature type="domain" description="Glycosyltransferase family 28 N-terminal" evidence="1">
    <location>
        <begin position="99"/>
        <end position="160"/>
    </location>
</feature>
<dbReference type="GO" id="GO:0005975">
    <property type="term" value="P:carbohydrate metabolic process"/>
    <property type="evidence" value="ECO:0007669"/>
    <property type="project" value="InterPro"/>
</dbReference>
<reference evidence="2 3" key="2">
    <citation type="submission" date="2020-05" db="EMBL/GenBank/DDBJ databases">
        <title>Identification and distribution of gene clusters putatively required for synthesis of sphingolipid metabolism inhibitors in phylogenetically diverse species of the filamentous fungus Fusarium.</title>
        <authorList>
            <person name="Kim H.-S."/>
            <person name="Busman M."/>
            <person name="Brown D.W."/>
            <person name="Divon H."/>
            <person name="Uhlig S."/>
            <person name="Proctor R.H."/>
        </authorList>
    </citation>
    <scope>NUCLEOTIDE SEQUENCE [LARGE SCALE GENOMIC DNA]</scope>
    <source>
        <strain evidence="2 3">NRRL 25331</strain>
    </source>
</reference>
<keyword evidence="2" id="KW-0808">Transferase</keyword>
<dbReference type="Gene3D" id="3.40.50.2000">
    <property type="entry name" value="Glycogen Phosphorylase B"/>
    <property type="match status" value="1"/>
</dbReference>
<dbReference type="InterPro" id="IPR050426">
    <property type="entry name" value="Glycosyltransferase_28"/>
</dbReference>
<proteinExistence type="predicted"/>
<accession>A0A8H5SZF7</accession>
<gene>
    <name evidence="2" type="ORF">FCIRC_12361</name>
</gene>
<dbReference type="Pfam" id="PF03033">
    <property type="entry name" value="Glyco_transf_28"/>
    <property type="match status" value="1"/>
</dbReference>